<dbReference type="InterPro" id="IPR036661">
    <property type="entry name" value="Luciferase-like_sf"/>
</dbReference>
<evidence type="ECO:0000259" key="4">
    <source>
        <dbReference type="Pfam" id="PF00296"/>
    </source>
</evidence>
<organism evidence="5 6">
    <name type="scientific">Nocardia bovistercoris</name>
    <dbReference type="NCBI Taxonomy" id="2785916"/>
    <lineage>
        <taxon>Bacteria</taxon>
        <taxon>Bacillati</taxon>
        <taxon>Actinomycetota</taxon>
        <taxon>Actinomycetes</taxon>
        <taxon>Mycobacteriales</taxon>
        <taxon>Nocardiaceae</taxon>
        <taxon>Nocardia</taxon>
    </lineage>
</organism>
<dbReference type="PANTHER" id="PTHR43244:SF1">
    <property type="entry name" value="5,10-METHYLENETETRAHYDROMETHANOPTERIN REDUCTASE"/>
    <property type="match status" value="1"/>
</dbReference>
<feature type="binding site" evidence="3">
    <location>
        <position position="38"/>
    </location>
    <ligand>
        <name>coenzyme F420-(gamma-Glu)n</name>
        <dbReference type="ChEBI" id="CHEBI:133980"/>
    </ligand>
</feature>
<feature type="active site" description="Proton donor" evidence="3">
    <location>
        <position position="39"/>
    </location>
</feature>
<dbReference type="GO" id="GO:0016705">
    <property type="term" value="F:oxidoreductase activity, acting on paired donors, with incorporation or reduction of molecular oxygen"/>
    <property type="evidence" value="ECO:0007669"/>
    <property type="project" value="InterPro"/>
</dbReference>
<dbReference type="NCBIfam" id="TIGR03554">
    <property type="entry name" value="F420_G6P_DH"/>
    <property type="match status" value="1"/>
</dbReference>
<dbReference type="AlphaFoldDB" id="A0A931IDI7"/>
<feature type="binding site" evidence="3">
    <location>
        <position position="111"/>
    </location>
    <ligand>
        <name>coenzyme F420-(gamma-Glu)n</name>
        <dbReference type="ChEBI" id="CHEBI:133980"/>
    </ligand>
</feature>
<evidence type="ECO:0000256" key="1">
    <source>
        <dbReference type="ARBA" id="ARBA00023002"/>
    </source>
</evidence>
<dbReference type="EMBL" id="JADMLG010000011">
    <property type="protein sequence ID" value="MBH0779667.1"/>
    <property type="molecule type" value="Genomic_DNA"/>
</dbReference>
<keyword evidence="2 3" id="KW-0119">Carbohydrate metabolism</keyword>
<dbReference type="Pfam" id="PF00296">
    <property type="entry name" value="Bac_luciferase"/>
    <property type="match status" value="1"/>
</dbReference>
<keyword evidence="1 3" id="KW-0560">Oxidoreductase</keyword>
<feature type="binding site" evidence="3">
    <location>
        <position position="281"/>
    </location>
    <ligand>
        <name>substrate</name>
    </ligand>
</feature>
<feature type="binding site" evidence="3">
    <location>
        <begin position="106"/>
        <end position="107"/>
    </location>
    <ligand>
        <name>coenzyme F420-(gamma-Glu)n</name>
        <dbReference type="ChEBI" id="CHEBI:133980"/>
    </ligand>
</feature>
<evidence type="ECO:0000313" key="6">
    <source>
        <dbReference type="Proteomes" id="UP000655751"/>
    </source>
</evidence>
<comment type="catalytic activity">
    <reaction evidence="3">
        <text>oxidized coenzyme F420-(gamma-L-Glu)(n) + D-glucose 6-phosphate + H(+) = 6-phospho-D-glucono-1,5-lactone + reduced coenzyme F420-(gamma-L-Glu)(n)</text>
        <dbReference type="Rhea" id="RHEA:27294"/>
        <dbReference type="Rhea" id="RHEA-COMP:12939"/>
        <dbReference type="Rhea" id="RHEA-COMP:14378"/>
        <dbReference type="ChEBI" id="CHEBI:15378"/>
        <dbReference type="ChEBI" id="CHEBI:57955"/>
        <dbReference type="ChEBI" id="CHEBI:61548"/>
        <dbReference type="ChEBI" id="CHEBI:133980"/>
        <dbReference type="ChEBI" id="CHEBI:139511"/>
        <dbReference type="EC" id="1.1.98.2"/>
    </reaction>
</comment>
<dbReference type="InterPro" id="IPR050564">
    <property type="entry name" value="F420-G6PD/mer"/>
</dbReference>
<proteinExistence type="inferred from homology"/>
<dbReference type="CDD" id="cd01097">
    <property type="entry name" value="Tetrahydromethanopterin_reductase"/>
    <property type="match status" value="1"/>
</dbReference>
<dbReference type="InterPro" id="IPR019945">
    <property type="entry name" value="F420_G6P_DH-rel"/>
</dbReference>
<name>A0A931IDI7_9NOCA</name>
<dbReference type="EC" id="1.1.98.2" evidence="3"/>
<keyword evidence="6" id="KW-1185">Reference proteome</keyword>
<accession>A0A931IDI7</accession>
<feature type="binding site" evidence="3">
    <location>
        <position position="196"/>
    </location>
    <ligand>
        <name>substrate</name>
    </ligand>
</feature>
<evidence type="ECO:0000313" key="5">
    <source>
        <dbReference type="EMBL" id="MBH0779667.1"/>
    </source>
</evidence>
<feature type="binding site" evidence="3">
    <location>
        <begin position="175"/>
        <end position="176"/>
    </location>
    <ligand>
        <name>coenzyme F420-(gamma-Glu)n</name>
        <dbReference type="ChEBI" id="CHEBI:133980"/>
    </ligand>
</feature>
<reference evidence="5" key="1">
    <citation type="submission" date="2020-11" db="EMBL/GenBank/DDBJ databases">
        <title>Nocardia NEAU-351.nov., a novel actinomycete isolated from the cow dung.</title>
        <authorList>
            <person name="Zhang X."/>
        </authorList>
    </citation>
    <scope>NUCLEOTIDE SEQUENCE</scope>
    <source>
        <strain evidence="5">NEAU-351</strain>
    </source>
</reference>
<dbReference type="InterPro" id="IPR011251">
    <property type="entry name" value="Luciferase-like_dom"/>
</dbReference>
<feature type="binding site" evidence="3">
    <location>
        <position position="75"/>
    </location>
    <ligand>
        <name>coenzyme F420-(gamma-Glu)n</name>
        <dbReference type="ChEBI" id="CHEBI:133980"/>
    </ligand>
</feature>
<dbReference type="SUPFAM" id="SSF51679">
    <property type="entry name" value="Bacterial luciferase-like"/>
    <property type="match status" value="1"/>
</dbReference>
<feature type="binding site" evidence="3">
    <location>
        <position position="257"/>
    </location>
    <ligand>
        <name>substrate</name>
    </ligand>
</feature>
<dbReference type="GO" id="GO:0052749">
    <property type="term" value="F:glucose-6-phosphate dehydrogenase (coenzyme F420) activity"/>
    <property type="evidence" value="ECO:0007669"/>
    <property type="project" value="UniProtKB-EC"/>
</dbReference>
<comment type="subunit">
    <text evidence="3">Homodimer.</text>
</comment>
<dbReference type="PANTHER" id="PTHR43244">
    <property type="match status" value="1"/>
</dbReference>
<feature type="binding site" evidence="3">
    <location>
        <position position="193"/>
    </location>
    <ligand>
        <name>substrate</name>
    </ligand>
</feature>
<comment type="function">
    <text evidence="3">Catalyzes the coenzyme F420-dependent oxidation of glucose 6-phosphate (G6P) to 6-phosphogluconolactone.</text>
</comment>
<comment type="similarity">
    <text evidence="3">Belongs to the F420-dependent glucose-6-phosphate dehydrogenase family.</text>
</comment>
<evidence type="ECO:0000256" key="3">
    <source>
        <dbReference type="HAMAP-Rule" id="MF_02123"/>
    </source>
</evidence>
<feature type="domain" description="Luciferase-like" evidence="4">
    <location>
        <begin position="10"/>
        <end position="305"/>
    </location>
</feature>
<dbReference type="RefSeq" id="WP_196151962.1">
    <property type="nucleotide sequence ID" value="NZ_JADMLG010000011.1"/>
</dbReference>
<feature type="binding site" evidence="3">
    <location>
        <begin position="178"/>
        <end position="179"/>
    </location>
    <ligand>
        <name>coenzyme F420-(gamma-Glu)n</name>
        <dbReference type="ChEBI" id="CHEBI:133980"/>
    </ligand>
</feature>
<evidence type="ECO:0000256" key="2">
    <source>
        <dbReference type="ARBA" id="ARBA00023277"/>
    </source>
</evidence>
<sequence length="348" mass="38266">MALKIGYKASAEQFAPRELVEYAVSAERHGLDSVWISDHLQPWRHEGGHAPFSLSWLGAVGERTERVQLGTSVLTATFRYNPAVVAHAFATLGVLYPGRVALGIGSGEALNEVAVARITWPDFKERFARLREAVTLIRRLWTEDRVTFEGQYYQTTAVSIYDRPEAPVPIYLAAGGPVMAKYVGRAGDGFICTSGKGMDLYTEKLLPAVAAGADQTGRDHSAIDKMIEIKLSYDPDPDLALENCRFWAPLSLSAEQKAGFEDPVEMEKAADELPIGQVAKRWIVASTPDEAITRIKQYVDAGFDHLVFHGPGHDQERFLTNFAEQVLPGLRSLTPVLVGQSNSPAEVR</sequence>
<comment type="caution">
    <text evidence="5">The sequence shown here is derived from an EMBL/GenBank/DDBJ whole genome shotgun (WGS) entry which is preliminary data.</text>
</comment>
<feature type="active site" description="Proton acceptor" evidence="3">
    <location>
        <position position="108"/>
    </location>
</feature>
<dbReference type="InterPro" id="IPR019944">
    <property type="entry name" value="F420-dep_G6P_DH"/>
</dbReference>
<gene>
    <name evidence="3 5" type="primary">fgd</name>
    <name evidence="5" type="ORF">IT779_25680</name>
</gene>
<dbReference type="Proteomes" id="UP000655751">
    <property type="component" value="Unassembled WGS sequence"/>
</dbReference>
<dbReference type="NCBIfam" id="TIGR03557">
    <property type="entry name" value="F420_G6P_family"/>
    <property type="match status" value="1"/>
</dbReference>
<protein>
    <recommendedName>
        <fullName evidence="3">F420-dependent glucose-6-phosphate dehydrogenase</fullName>
        <shortName evidence="3">FGD</shortName>
        <shortName evidence="3">G6PD</shortName>
        <ecNumber evidence="3">1.1.98.2</ecNumber>
    </recommendedName>
</protein>
<dbReference type="Gene3D" id="3.20.20.30">
    <property type="entry name" value="Luciferase-like domain"/>
    <property type="match status" value="1"/>
</dbReference>
<dbReference type="GO" id="GO:0070967">
    <property type="term" value="F:coenzyme F420 binding"/>
    <property type="evidence" value="ECO:0007669"/>
    <property type="project" value="UniProtKB-UniRule"/>
</dbReference>
<dbReference type="HAMAP" id="MF_02123">
    <property type="entry name" value="F420_G6P_DH"/>
    <property type="match status" value="1"/>
</dbReference>
<dbReference type="GO" id="GO:0005975">
    <property type="term" value="P:carbohydrate metabolic process"/>
    <property type="evidence" value="ECO:0007669"/>
    <property type="project" value="UniProtKB-UniRule"/>
</dbReference>